<feature type="signal peptide" evidence="1">
    <location>
        <begin position="1"/>
        <end position="31"/>
    </location>
</feature>
<keyword evidence="1" id="KW-0732">Signal</keyword>
<dbReference type="Proteomes" id="UP000005640">
    <property type="component" value="Chromosome 16"/>
</dbReference>
<evidence type="ECO:0000256" key="1">
    <source>
        <dbReference type="SAM" id="SignalP"/>
    </source>
</evidence>
<keyword evidence="3" id="KW-1185">Reference proteome</keyword>
<dbReference type="UCSC" id="uc059rjn.1">
    <property type="organism name" value="human"/>
</dbReference>
<reference evidence="2 3" key="1">
    <citation type="journal article" date="2001" name="Nature">
        <title>Initial sequencing and analysis of the human genome.</title>
        <authorList>
            <consortium name="International Human Genome Sequencing Consortium"/>
            <person name="Lander E.S."/>
            <person name="Linton L.M."/>
            <person name="Birren B."/>
            <person name="Nusbaum C."/>
            <person name="Zody M.C."/>
            <person name="Baldwin J."/>
            <person name="Devon K."/>
            <person name="Dewar K."/>
            <person name="Doyle M."/>
            <person name="FitzHugh W."/>
            <person name="Funke R."/>
            <person name="Gage D."/>
            <person name="Harris K."/>
            <person name="Heaford A."/>
            <person name="Howland J."/>
            <person name="Kann L."/>
            <person name="Lehoczky J."/>
            <person name="LeVine R."/>
            <person name="McEwan P."/>
            <person name="McKernan K."/>
            <person name="Meldrim J."/>
            <person name="Mesirov J.P."/>
            <person name="Miranda C."/>
            <person name="Morris W."/>
            <person name="Naylor J."/>
            <person name="Raymond C."/>
            <person name="Rosetti M."/>
            <person name="Santos R."/>
            <person name="Sheridan A."/>
            <person name="Sougnez C."/>
            <person name="Stange-Thomann N."/>
            <person name="Stojanovic N."/>
            <person name="Subramanian A."/>
            <person name="Wyman D."/>
            <person name="Rogers J."/>
            <person name="Sulston J."/>
            <person name="Ainscough R."/>
            <person name="Beck S."/>
            <person name="Bentley D."/>
            <person name="Burton J."/>
            <person name="Clee C."/>
            <person name="Carter N."/>
            <person name="Coulson A."/>
            <person name="Deadman R."/>
            <person name="Deloukas P."/>
            <person name="Dunham A."/>
            <person name="Dunham I."/>
            <person name="Durbin R."/>
            <person name="French L."/>
            <person name="Grafham D."/>
            <person name="Gregory S."/>
            <person name="Hubbard T."/>
            <person name="Humphray S."/>
            <person name="Hunt A."/>
            <person name="Jones M."/>
            <person name="Lloyd C."/>
            <person name="McMurray A."/>
            <person name="Matthews L."/>
            <person name="Mercer S."/>
            <person name="Milne S."/>
            <person name="Mullikin J.C."/>
            <person name="Mungall A."/>
            <person name="Plumb R."/>
            <person name="Ross M."/>
            <person name="Shownkeen R."/>
            <person name="Sims S."/>
            <person name="Waterston R.H."/>
            <person name="Wilson R.K."/>
            <person name="Hillier L.W."/>
            <person name="McPherson J.D."/>
            <person name="Marra M.A."/>
            <person name="Mardis E.R."/>
            <person name="Fulton L.A."/>
            <person name="Chinwalla A.T."/>
            <person name="Pepin K.H."/>
            <person name="Gish W.R."/>
            <person name="Chissoe S.L."/>
            <person name="Wendl M.C."/>
            <person name="Delehaunty K.D."/>
            <person name="Miner T.L."/>
            <person name="Delehaunty A."/>
            <person name="Kramer J.B."/>
            <person name="Cook L.L."/>
            <person name="Fulton R.S."/>
            <person name="Johnson D.L."/>
            <person name="Minx P.J."/>
            <person name="Clifton S.W."/>
            <person name="Hawkins T."/>
            <person name="Branscomb E."/>
            <person name="Predki P."/>
            <person name="Richardson P."/>
            <person name="Wenning S."/>
            <person name="Slezak T."/>
            <person name="Doggett N."/>
            <person name="Cheng J.F."/>
            <person name="Olsen A."/>
            <person name="Lucas S."/>
            <person name="Elkin C."/>
            <person name="Uberbacher E."/>
            <person name="Frazier M."/>
            <person name="Gibbs R.A."/>
            <person name="Muzny D.M."/>
            <person name="Scherer S.E."/>
            <person name="Bouck J.B."/>
            <person name="Sodergren E.J."/>
            <person name="Worley K.C."/>
            <person name="Rives C.M."/>
            <person name="Gorrell J.H."/>
            <person name="Metzker M.L."/>
            <person name="Naylor S.L."/>
            <person name="Kucherlapati R.S."/>
            <person name="Nelson D.L."/>
            <person name="Weinstock G.M."/>
            <person name="Sakaki Y."/>
            <person name="Fujiyama A."/>
            <person name="Hattori M."/>
            <person name="Yada T."/>
            <person name="Toyoda A."/>
            <person name="Itoh T."/>
            <person name="Kawagoe C."/>
            <person name="Watanabe H."/>
            <person name="Totoki Y."/>
            <person name="Taylor T."/>
            <person name="Weissenbach J."/>
            <person name="Heilig R."/>
            <person name="Saurin W."/>
            <person name="Artiguenave F."/>
            <person name="Brottier P."/>
            <person name="Bruls T."/>
            <person name="Pelletier E."/>
            <person name="Robert C."/>
            <person name="Wincker P."/>
            <person name="Smith D.R."/>
            <person name="Doucette-Stamm L."/>
            <person name="Rubenfield M."/>
            <person name="Weinstock K."/>
            <person name="Lee H.M."/>
            <person name="Dubois J."/>
            <person name="Rosenthal A."/>
            <person name="Platzer M."/>
            <person name="Nyakatura G."/>
            <person name="Taudien S."/>
            <person name="Rump A."/>
            <person name="Yang H."/>
            <person name="Yu J."/>
            <person name="Wang J."/>
            <person name="Huang G."/>
            <person name="Gu J."/>
            <person name="Hood L."/>
            <person name="Rowen L."/>
            <person name="Madan A."/>
            <person name="Qin S."/>
            <person name="Davis R.W."/>
            <person name="Federspiel N.A."/>
            <person name="Abola A.P."/>
            <person name="Proctor M.J."/>
            <person name="Myers R.M."/>
            <person name="Schmutz J."/>
            <person name="Dickson M."/>
            <person name="Grimwood J."/>
            <person name="Cox D.R."/>
            <person name="Olson M.V."/>
            <person name="Kaul R."/>
            <person name="Raymond C."/>
            <person name="Shimizu N."/>
            <person name="Kawasaki K."/>
            <person name="Minoshima S."/>
            <person name="Evans G.A."/>
            <person name="Athanasiou M."/>
            <person name="Schultz R."/>
            <person name="Roe B.A."/>
            <person name="Chen F."/>
            <person name="Pan H."/>
            <person name="Ramser J."/>
            <person name="Lehrach H."/>
            <person name="Reinhardt R."/>
            <person name="McCombie W.R."/>
            <person name="de la Bastide M."/>
            <person name="Dedhia N."/>
            <person name="Blocker H."/>
            <person name="Hornischer K."/>
            <person name="Nordsiek G."/>
            <person name="Agarwala R."/>
            <person name="Aravind L."/>
            <person name="Bailey J.A."/>
            <person name="Bateman A."/>
            <person name="Batzoglou S."/>
            <person name="Birney E."/>
            <person name="Bork P."/>
            <person name="Brown D.G."/>
            <person name="Burge C.B."/>
            <person name="Cerutti L."/>
            <person name="Chen H.C."/>
            <person name="Church D."/>
            <person name="Clamp M."/>
            <person name="Copley R.R."/>
            <person name="Doerks T."/>
            <person name="Eddy S.R."/>
            <person name="Eichler E.E."/>
            <person name="Furey T.S."/>
            <person name="Galagan J."/>
            <person name="Gilbert J.G."/>
            <person name="Harmon C."/>
            <person name="Hayashizaki Y."/>
            <person name="Haussler D."/>
            <person name="Hermjakob H."/>
            <person name="Hokamp K."/>
            <person name="Jang W."/>
            <person name="Johnson L.S."/>
            <person name="Jones T.A."/>
            <person name="Kasif S."/>
            <person name="Kaspryzk A."/>
            <person name="Kennedy S."/>
            <person name="Kent W.J."/>
            <person name="Kitts P."/>
            <person name="Koonin E.V."/>
            <person name="Korf I."/>
            <person name="Kulp D."/>
            <person name="Lancet D."/>
            <person name="Lowe T.M."/>
            <person name="McLysaght A."/>
            <person name="Mikkelsen T."/>
            <person name="Moran J.V."/>
            <person name="Mulder N."/>
            <person name="Pollara V.J."/>
            <person name="Ponting C.P."/>
            <person name="Schuler G."/>
            <person name="Schultz J."/>
            <person name="Slater G."/>
            <person name="Smit A.F."/>
            <person name="Stupka E."/>
            <person name="Szustakowski J."/>
            <person name="Thierry-Mieg D."/>
            <person name="Thierry-Mieg J."/>
            <person name="Wagner L."/>
            <person name="Wallis J."/>
            <person name="Wheeler R."/>
            <person name="Williams A."/>
            <person name="Wolf Y.I."/>
            <person name="Wolfe K.H."/>
            <person name="Yang S.P."/>
            <person name="Yeh R.F."/>
            <person name="Collins F."/>
            <person name="Guyer M.S."/>
            <person name="Peterson J."/>
            <person name="Felsenfeld A."/>
            <person name="Wetterstrand K.A."/>
            <person name="Patrinos A."/>
            <person name="Morgan M.J."/>
            <person name="de Jong P."/>
            <person name="Catanese J.J."/>
            <person name="Osoegawa K."/>
            <person name="Shizuya H."/>
            <person name="Choi S."/>
            <person name="Chen Y.J."/>
        </authorList>
    </citation>
    <scope>NUCLEOTIDE SEQUENCE [LARGE SCALE GENOMIC DNA]</scope>
</reference>
<reference evidence="2" key="4">
    <citation type="submission" date="2025-08" db="UniProtKB">
        <authorList>
            <consortium name="Ensembl"/>
        </authorList>
    </citation>
    <scope>IDENTIFICATION</scope>
</reference>
<dbReference type="VEuPathDB" id="HostDB:ENSG00000185164"/>
<reference evidence="2 3" key="2">
    <citation type="journal article" date="2004" name="Nature">
        <title>Finishing the euchromatic sequence of the human genome.</title>
        <authorList>
            <consortium name="International Human Genome Sequencing Consortium"/>
        </authorList>
    </citation>
    <scope>NUCLEOTIDE SEQUENCE [LARGE SCALE GENOMIC DNA]</scope>
</reference>
<gene>
    <name evidence="2" type="primary">NOMO2</name>
</gene>
<dbReference type="HGNC" id="HGNC:22652">
    <property type="gene designation" value="NOMO2"/>
</dbReference>
<organism evidence="2 3">
    <name type="scientific">Homo sapiens</name>
    <name type="common">Human</name>
    <dbReference type="NCBI Taxonomy" id="9606"/>
    <lineage>
        <taxon>Eukaryota</taxon>
        <taxon>Metazoa</taxon>
        <taxon>Chordata</taxon>
        <taxon>Craniata</taxon>
        <taxon>Vertebrata</taxon>
        <taxon>Euteleostomi</taxon>
        <taxon>Mammalia</taxon>
        <taxon>Eutheria</taxon>
        <taxon>Euarchontoglires</taxon>
        <taxon>Primates</taxon>
        <taxon>Haplorrhini</taxon>
        <taxon>Catarrhini</taxon>
        <taxon>Hominidae</taxon>
        <taxon>Homo</taxon>
    </lineage>
</organism>
<protein>
    <submittedName>
        <fullName evidence="2">NODAL modulator 2</fullName>
    </submittedName>
</protein>
<dbReference type="EMBL" id="AC126755">
    <property type="status" value="NOT_ANNOTATED_CDS"/>
    <property type="molecule type" value="Genomic_DNA"/>
</dbReference>
<dbReference type="ExpressionAtlas" id="H3BMJ6">
    <property type="expression patterns" value="baseline and differential"/>
</dbReference>
<name>H3BMJ6_HUMAN</name>
<sequence>MLVGQGAGLLGPAVVTAAVVLLLSGVGPAHGSEDIVVGCGGFVKSDVEINYSLIEQVLNMH</sequence>
<reference evidence="2 3" key="3">
    <citation type="journal article" date="2004" name="Nature">
        <title>The sequence and analysis of duplication-rich human chromosome 16.</title>
        <authorList>
            <person name="Martin J."/>
            <person name="Han C."/>
            <person name="Gordon L.A."/>
            <person name="Terry A."/>
            <person name="Prabhakar S."/>
            <person name="She X."/>
            <person name="Xie G."/>
            <person name="Hellsten U."/>
            <person name="Chan Y.M."/>
            <person name="Altherr M."/>
            <person name="Couronne O."/>
            <person name="Aerts A."/>
            <person name="Bajorek E."/>
            <person name="Black S."/>
            <person name="Blumer H."/>
            <person name="Branscomb E."/>
            <person name="Brown N.C."/>
            <person name="Bruno W.J."/>
            <person name="Buckingham J.M."/>
            <person name="Callen D.F."/>
            <person name="Campbell C.S."/>
            <person name="Campbell M.L."/>
            <person name="Campbell E.W."/>
            <person name="Caoile C."/>
            <person name="Challacombe J.F."/>
            <person name="Chasteen L.A."/>
            <person name="Chertkov O."/>
            <person name="Chi H.C."/>
            <person name="Christensen M."/>
            <person name="Clark L.M."/>
            <person name="Cohn J.D."/>
            <person name="Denys M."/>
            <person name="Detter J.C."/>
            <person name="Dickson M."/>
            <person name="Dimitrijevic-Bussod M."/>
            <person name="Escobar J."/>
            <person name="Fawcett J.J."/>
            <person name="Flowers D."/>
            <person name="Fotopulos D."/>
            <person name="Glavina T."/>
            <person name="Gomez M."/>
            <person name="Gonzales E."/>
            <person name="Goodstein D."/>
            <person name="Goodwin L.A."/>
            <person name="Grady D.L."/>
            <person name="Grigoriev I."/>
            <person name="Groza M."/>
            <person name="Hammon N."/>
            <person name="Hawkins T."/>
            <person name="Haydu L."/>
            <person name="Hildebrand C.E."/>
            <person name="Huang W."/>
            <person name="Israni S."/>
            <person name="Jett J."/>
            <person name="Jewett P.B."/>
            <person name="Kadner K."/>
            <person name="Kimball H."/>
            <person name="Kobayashi A."/>
            <person name="Krawczyk M.C."/>
            <person name="Leyba T."/>
            <person name="Longmire J.L."/>
            <person name="Lopez F."/>
            <person name="Lou Y."/>
            <person name="Lowry S."/>
            <person name="Ludeman T."/>
            <person name="Manohar C.F."/>
            <person name="Mark G.A."/>
            <person name="McMurray K.L."/>
            <person name="Meincke L.J."/>
            <person name="Morgan J."/>
            <person name="Moyzis R.K."/>
            <person name="Mundt M.O."/>
            <person name="Munk A.C."/>
            <person name="Nandkeshwar R.D."/>
            <person name="Pitluck S."/>
            <person name="Pollard M."/>
            <person name="Predki P."/>
            <person name="Parson-Quintana B."/>
            <person name="Ramirez L."/>
            <person name="Rash S."/>
            <person name="Retterer J."/>
            <person name="Ricke D.O."/>
            <person name="Robinson D.L."/>
            <person name="Rodriguez A."/>
            <person name="Salamov A."/>
            <person name="Saunders E.H."/>
            <person name="Scott D."/>
            <person name="Shough T."/>
            <person name="Stallings R.L."/>
            <person name="Stalvey M."/>
            <person name="Sutherland R.D."/>
            <person name="Tapia R."/>
            <person name="Tesmer J.G."/>
            <person name="Thayer N."/>
            <person name="Thompson L.S."/>
            <person name="Tice H."/>
            <person name="Torney D.C."/>
            <person name="Tran-Gyamfi M."/>
            <person name="Tsai M."/>
            <person name="Ulanovsky L.E."/>
            <person name="Ustaszewska A."/>
            <person name="Vo N."/>
            <person name="White P.S."/>
            <person name="Williams A.L."/>
            <person name="Wills P.L."/>
            <person name="Wu J.R."/>
            <person name="Wu K."/>
            <person name="Yang J."/>
            <person name="Dejong P."/>
            <person name="Bruce D."/>
            <person name="Doggett N.A."/>
            <person name="Deaven L."/>
            <person name="Schmutz J."/>
            <person name="Grimwood J."/>
            <person name="Richardson P."/>
            <person name="Rokhsar D.S."/>
            <person name="Eichler E.E."/>
            <person name="Gilna P."/>
            <person name="Lucas S.M."/>
            <person name="Myers R.M."/>
            <person name="Rubin E.M."/>
            <person name="Pennacchio L.A."/>
        </authorList>
    </citation>
    <scope>NUCLEOTIDE SEQUENCE [LARGE SCALE GENOMIC DNA]</scope>
</reference>
<evidence type="ECO:0000313" key="2">
    <source>
        <dbReference type="Ensembl" id="ENSP00000454412.1"/>
    </source>
</evidence>
<accession>H3BMJ6</accession>
<dbReference type="EMBL" id="AC136618">
    <property type="status" value="NOT_ANNOTATED_CDS"/>
    <property type="molecule type" value="Genomic_DNA"/>
</dbReference>
<dbReference type="Bgee" id="ENSG00000185164">
    <property type="expression patterns" value="Expressed in body of pancreas and 97 other cell types or tissues"/>
</dbReference>
<dbReference type="GeneTree" id="ENSGT00390000000089"/>
<dbReference type="MassIVE" id="H3BMJ6"/>
<dbReference type="Ensembl" id="ENST00000562312.1">
    <property type="protein sequence ID" value="ENSP00000454412.1"/>
    <property type="gene ID" value="ENSG00000185164.16"/>
</dbReference>
<feature type="chain" id="PRO_5003580600" evidence="1">
    <location>
        <begin position="32"/>
        <end position="61"/>
    </location>
</feature>
<dbReference type="AlphaFoldDB" id="H3BMJ6"/>
<proteinExistence type="predicted"/>
<reference evidence="2" key="5">
    <citation type="submission" date="2025-09" db="UniProtKB">
        <authorList>
            <consortium name="Ensembl"/>
        </authorList>
    </citation>
    <scope>IDENTIFICATION</scope>
</reference>
<evidence type="ECO:0000313" key="3">
    <source>
        <dbReference type="Proteomes" id="UP000005640"/>
    </source>
</evidence>
<dbReference type="ChiTaRS" id="NOMO2">
    <property type="organism name" value="human"/>
</dbReference>
<dbReference type="HOGENOM" id="CLU_2921954_0_0_1"/>
<dbReference type="Ensembl" id="ENST00000562312.1">
    <property type="protein sequence ID" value="ENSP00000454412.1"/>
    <property type="gene ID" value="ENSG00000185164.17"/>
</dbReference>